<dbReference type="EMBL" id="JAHZIK010001303">
    <property type="protein sequence ID" value="MBW7458689.1"/>
    <property type="molecule type" value="Genomic_DNA"/>
</dbReference>
<sequence>MIKEKRLVDEFMELVRIDSETGNERQICDVLTAKFKALGLSVEEDDTAQKTGHGAGNLIARLEGRGADGAQTIFFTSHMDTVTPGIGIKPQID</sequence>
<organism evidence="2 3">
    <name type="scientific">Paenibacillus sepulcri</name>
    <dbReference type="NCBI Taxonomy" id="359917"/>
    <lineage>
        <taxon>Bacteria</taxon>
        <taxon>Bacillati</taxon>
        <taxon>Bacillota</taxon>
        <taxon>Bacilli</taxon>
        <taxon>Bacillales</taxon>
        <taxon>Paenibacillaceae</taxon>
        <taxon>Paenibacillus</taxon>
    </lineage>
</organism>
<evidence type="ECO:0000313" key="3">
    <source>
        <dbReference type="Proteomes" id="UP001519887"/>
    </source>
</evidence>
<gene>
    <name evidence="2" type="ORF">K0U00_32060</name>
</gene>
<dbReference type="PANTHER" id="PTHR42994">
    <property type="entry name" value="PEPTIDASE T"/>
    <property type="match status" value="1"/>
</dbReference>
<dbReference type="Gene3D" id="3.40.630.10">
    <property type="entry name" value="Zn peptidases"/>
    <property type="match status" value="1"/>
</dbReference>
<protein>
    <recommendedName>
        <fullName evidence="4">Peptidase M20</fullName>
    </recommendedName>
</protein>
<proteinExistence type="predicted"/>
<feature type="non-terminal residue" evidence="2">
    <location>
        <position position="93"/>
    </location>
</feature>
<keyword evidence="3" id="KW-1185">Reference proteome</keyword>
<reference evidence="2 3" key="1">
    <citation type="submission" date="2021-07" db="EMBL/GenBank/DDBJ databases">
        <title>Paenibacillus radiodurans sp. nov., isolated from the southeastern edge of Tengger Desert.</title>
        <authorList>
            <person name="Zhang G."/>
        </authorList>
    </citation>
    <scope>NUCLEOTIDE SEQUENCE [LARGE SCALE GENOMIC DNA]</scope>
    <source>
        <strain evidence="2 3">CCM 7311</strain>
    </source>
</reference>
<evidence type="ECO:0000313" key="2">
    <source>
        <dbReference type="EMBL" id="MBW7458689.1"/>
    </source>
</evidence>
<accession>A0ABS7CCM9</accession>
<dbReference type="SUPFAM" id="SSF53187">
    <property type="entry name" value="Zn-dependent exopeptidases"/>
    <property type="match status" value="1"/>
</dbReference>
<dbReference type="Proteomes" id="UP001519887">
    <property type="component" value="Unassembled WGS sequence"/>
</dbReference>
<comment type="caution">
    <text evidence="2">The sequence shown here is derived from an EMBL/GenBank/DDBJ whole genome shotgun (WGS) entry which is preliminary data.</text>
</comment>
<dbReference type="PANTHER" id="PTHR42994:SF2">
    <property type="entry name" value="PEPTIDASE"/>
    <property type="match status" value="1"/>
</dbReference>
<evidence type="ECO:0000256" key="1">
    <source>
        <dbReference type="ARBA" id="ARBA00001947"/>
    </source>
</evidence>
<comment type="cofactor">
    <cofactor evidence="1">
        <name>Zn(2+)</name>
        <dbReference type="ChEBI" id="CHEBI:29105"/>
    </cofactor>
</comment>
<evidence type="ECO:0008006" key="4">
    <source>
        <dbReference type="Google" id="ProtNLM"/>
    </source>
</evidence>
<name>A0ABS7CCM9_9BACL</name>